<evidence type="ECO:0000313" key="10">
    <source>
        <dbReference type="EMBL" id="HIX48971.1"/>
    </source>
</evidence>
<dbReference type="Gene3D" id="2.60.40.1180">
    <property type="entry name" value="Golgi alpha-mannosidase II"/>
    <property type="match status" value="1"/>
</dbReference>
<dbReference type="AlphaFoldDB" id="A0A9D2ATY3"/>
<organism evidence="10 11">
    <name type="scientific">Candidatus Mediterraneibacter caccavium</name>
    <dbReference type="NCBI Taxonomy" id="2838661"/>
    <lineage>
        <taxon>Bacteria</taxon>
        <taxon>Bacillati</taxon>
        <taxon>Bacillota</taxon>
        <taxon>Clostridia</taxon>
        <taxon>Lachnospirales</taxon>
        <taxon>Lachnospiraceae</taxon>
        <taxon>Mediterraneibacter</taxon>
    </lineage>
</organism>
<dbReference type="InterPro" id="IPR031705">
    <property type="entry name" value="Glyco_hydro_36_C"/>
</dbReference>
<dbReference type="InterPro" id="IPR013785">
    <property type="entry name" value="Aldolase_TIM"/>
</dbReference>
<evidence type="ECO:0000256" key="5">
    <source>
        <dbReference type="PIRNR" id="PIRNR005536"/>
    </source>
</evidence>
<evidence type="ECO:0000256" key="2">
    <source>
        <dbReference type="ARBA" id="ARBA00012755"/>
    </source>
</evidence>
<feature type="binding site" evidence="7">
    <location>
        <position position="549"/>
    </location>
    <ligand>
        <name>substrate</name>
    </ligand>
</feature>
<feature type="domain" description="Glycosyl hydrolase family 36 C-terminal" evidence="8">
    <location>
        <begin position="650"/>
        <end position="748"/>
    </location>
</feature>
<reference evidence="10" key="2">
    <citation type="submission" date="2021-04" db="EMBL/GenBank/DDBJ databases">
        <authorList>
            <person name="Gilroy R."/>
        </authorList>
    </citation>
    <scope>NUCLEOTIDE SEQUENCE</scope>
    <source>
        <strain evidence="10">ChiSjej5B23-15282</strain>
    </source>
</reference>
<evidence type="ECO:0000256" key="1">
    <source>
        <dbReference type="ARBA" id="ARBA00001255"/>
    </source>
</evidence>
<comment type="similarity">
    <text evidence="5">Belongs to the glycosyl hydrolase.</text>
</comment>
<dbReference type="Proteomes" id="UP000824243">
    <property type="component" value="Unassembled WGS sequence"/>
</dbReference>
<evidence type="ECO:0000256" key="3">
    <source>
        <dbReference type="ARBA" id="ARBA00022801"/>
    </source>
</evidence>
<dbReference type="InterPro" id="IPR050985">
    <property type="entry name" value="Alpha-glycosidase_related"/>
</dbReference>
<dbReference type="EC" id="3.2.1.22" evidence="2 5"/>
<dbReference type="InterPro" id="IPR002252">
    <property type="entry name" value="Glyco_hydro_36"/>
</dbReference>
<comment type="caution">
    <text evidence="10">The sequence shown here is derived from an EMBL/GenBank/DDBJ whole genome shotgun (WGS) entry which is preliminary data.</text>
</comment>
<dbReference type="Pfam" id="PF16875">
    <property type="entry name" value="Glyco_hydro_36N"/>
    <property type="match status" value="1"/>
</dbReference>
<dbReference type="PRINTS" id="PR00743">
    <property type="entry name" value="GLHYDRLASE36"/>
</dbReference>
<dbReference type="InterPro" id="IPR013780">
    <property type="entry name" value="Glyco_hydro_b"/>
</dbReference>
<feature type="binding site" evidence="7">
    <location>
        <begin position="367"/>
        <end position="368"/>
    </location>
    <ligand>
        <name>substrate</name>
    </ligand>
</feature>
<feature type="active site" description="Proton donor" evidence="6">
    <location>
        <position position="549"/>
    </location>
</feature>
<dbReference type="PANTHER" id="PTHR43053">
    <property type="entry name" value="GLYCOSIDASE FAMILY 31"/>
    <property type="match status" value="1"/>
</dbReference>
<dbReference type="InterPro" id="IPR000111">
    <property type="entry name" value="Glyco_hydro_27/36_CS"/>
</dbReference>
<dbReference type="PIRSF" id="PIRSF005536">
    <property type="entry name" value="Agal"/>
    <property type="match status" value="1"/>
</dbReference>
<dbReference type="Pfam" id="PF02065">
    <property type="entry name" value="Melibiase"/>
    <property type="match status" value="1"/>
</dbReference>
<dbReference type="PANTHER" id="PTHR43053:SF3">
    <property type="entry name" value="ALPHA-GALACTOSIDASE C-RELATED"/>
    <property type="match status" value="1"/>
</dbReference>
<evidence type="ECO:0000313" key="11">
    <source>
        <dbReference type="Proteomes" id="UP000824243"/>
    </source>
</evidence>
<evidence type="ECO:0000259" key="9">
    <source>
        <dbReference type="Pfam" id="PF16875"/>
    </source>
</evidence>
<dbReference type="SUPFAM" id="SSF51445">
    <property type="entry name" value="(Trans)glycosidases"/>
    <property type="match status" value="1"/>
</dbReference>
<evidence type="ECO:0000256" key="4">
    <source>
        <dbReference type="ARBA" id="ARBA00023295"/>
    </source>
</evidence>
<dbReference type="Pfam" id="PF16874">
    <property type="entry name" value="Glyco_hydro_36C"/>
    <property type="match status" value="1"/>
</dbReference>
<sequence>MGIIINNKKDTFHLCNQEISYIMTVLPNGQMGQLYFGKRIRDREDFSWLLETIGRPMASCVFDTDKAYSMEHIKQEYGVFGATDYRMPAAEVIRENGNRVSEFCFRDYRVEPGKPKLPGLPATYTEKEDEAETLVIGLEDERAGLRLELMYTVFAKGGIIARSARFLNRGEQNLRLTTAMSLCLDLPDSGYDWIQFSGAWARERQPKVRRLEQGIQSVGSLRGHSSHNHNPFLILKRPPADGSQGEAVGFSLVYSGNFLAQAEVDTYDTTRILMGIHPHGFEWKLEPGGEFQTPEAVIVYTDRGLNHLSQTFHRLYRKRLARGYWRDRERPILINNWEATYFDFTEDKLLEIAEKARECGVELFVLDDGWFGRRSSEHSGLGDWIANPERLPDGIAGLAQRMEDMGMKFGLWFEPEMVNPDSDLYRAHPDWILSAPGYRRSHGRYQYVLDFSRREVVDHIFGMMEKILSGAKVSYVKWDMNRSITECYSAALPADRQGEVYHRYILGVYDLYEKLTERFPHVLFESCASGGGRFDPGMLYYAPQVWTSDDTDAVERVKIQYGTSYCYPISSMGSHVSIAPNHQLNRSTPLRTRANTAYFGTFGYELNLNLLSEGEQAQVKEQVCFMKKYRRLIQFGTFYRLQSPFDGNTAAWMVVSGDRREALVGWYRTLVGVNMPYTRLRLQGLDPGLEYHVEVQGSYVEGPSVHEAAAGMHYGDELMYLGLITTDGSSGENEGLQSCDFDSRIYILKANDR</sequence>
<comment type="catalytic activity">
    <reaction evidence="1 5">
        <text>Hydrolysis of terminal, non-reducing alpha-D-galactose residues in alpha-D-galactosides, including galactose oligosaccharides, galactomannans and galactolipids.</text>
        <dbReference type="EC" id="3.2.1.22"/>
    </reaction>
</comment>
<dbReference type="CDD" id="cd14791">
    <property type="entry name" value="GH36"/>
    <property type="match status" value="1"/>
</dbReference>
<dbReference type="FunFam" id="3.20.20.70:FF:000118">
    <property type="entry name" value="Alpha-galactosidase"/>
    <property type="match status" value="1"/>
</dbReference>
<feature type="binding site" evidence="7">
    <location>
        <position position="527"/>
    </location>
    <ligand>
        <name>substrate</name>
    </ligand>
</feature>
<reference evidence="10" key="1">
    <citation type="journal article" date="2021" name="PeerJ">
        <title>Extensive microbial diversity within the chicken gut microbiome revealed by metagenomics and culture.</title>
        <authorList>
            <person name="Gilroy R."/>
            <person name="Ravi A."/>
            <person name="Getino M."/>
            <person name="Pursley I."/>
            <person name="Horton D.L."/>
            <person name="Alikhan N.F."/>
            <person name="Baker D."/>
            <person name="Gharbi K."/>
            <person name="Hall N."/>
            <person name="Watson M."/>
            <person name="Adriaenssens E.M."/>
            <person name="Foster-Nyarko E."/>
            <person name="Jarju S."/>
            <person name="Secka A."/>
            <person name="Antonio M."/>
            <person name="Oren A."/>
            <person name="Chaudhuri R.R."/>
            <person name="La Ragione R."/>
            <person name="Hildebrand F."/>
            <person name="Pallen M.J."/>
        </authorList>
    </citation>
    <scope>NUCLEOTIDE SEQUENCE</scope>
    <source>
        <strain evidence="10">ChiSjej5B23-15282</strain>
    </source>
</reference>
<dbReference type="GO" id="GO:0004557">
    <property type="term" value="F:alpha-galactosidase activity"/>
    <property type="evidence" value="ECO:0007669"/>
    <property type="project" value="UniProtKB-UniRule"/>
</dbReference>
<accession>A0A9D2ATY3</accession>
<protein>
    <recommendedName>
        <fullName evidence="2 5">Alpha-galactosidase</fullName>
        <ecNumber evidence="2 5">3.2.1.22</ecNumber>
    </recommendedName>
</protein>
<evidence type="ECO:0000256" key="6">
    <source>
        <dbReference type="PIRSR" id="PIRSR005536-1"/>
    </source>
</evidence>
<name>A0A9D2ATY3_9FIRM</name>
<evidence type="ECO:0000256" key="7">
    <source>
        <dbReference type="PIRSR" id="PIRSR005536-2"/>
    </source>
</evidence>
<gene>
    <name evidence="10" type="ORF">H9981_08185</name>
</gene>
<dbReference type="InterPro" id="IPR017853">
    <property type="entry name" value="GH"/>
</dbReference>
<proteinExistence type="inferred from homology"/>
<dbReference type="InterPro" id="IPR038417">
    <property type="entry name" value="Alpga-gal_N_sf"/>
</dbReference>
<feature type="domain" description="Glycosyl hydrolase family 36 N-terminal" evidence="9">
    <location>
        <begin position="29"/>
        <end position="286"/>
    </location>
</feature>
<feature type="binding site" evidence="7">
    <location>
        <begin position="477"/>
        <end position="481"/>
    </location>
    <ligand>
        <name>substrate</name>
    </ligand>
</feature>
<keyword evidence="4 5" id="KW-0326">Glycosidase</keyword>
<dbReference type="GO" id="GO:0016052">
    <property type="term" value="P:carbohydrate catabolic process"/>
    <property type="evidence" value="ECO:0007669"/>
    <property type="project" value="InterPro"/>
</dbReference>
<dbReference type="Gene3D" id="3.20.20.70">
    <property type="entry name" value="Aldolase class I"/>
    <property type="match status" value="1"/>
</dbReference>
<feature type="binding site" evidence="7">
    <location>
        <position position="200"/>
    </location>
    <ligand>
        <name>substrate</name>
    </ligand>
</feature>
<feature type="binding site" evidence="7">
    <location>
        <position position="444"/>
    </location>
    <ligand>
        <name>substrate</name>
    </ligand>
</feature>
<keyword evidence="3 5" id="KW-0378">Hydrolase</keyword>
<dbReference type="Gene3D" id="2.70.98.60">
    <property type="entry name" value="alpha-galactosidase from lactobacil brevis"/>
    <property type="match status" value="1"/>
</dbReference>
<feature type="active site" description="Nucleophile" evidence="6">
    <location>
        <position position="479"/>
    </location>
</feature>
<dbReference type="EMBL" id="DXFA01000141">
    <property type="protein sequence ID" value="HIX48971.1"/>
    <property type="molecule type" value="Genomic_DNA"/>
</dbReference>
<dbReference type="InterPro" id="IPR031704">
    <property type="entry name" value="Glyco_hydro_36_N"/>
</dbReference>
<evidence type="ECO:0000259" key="8">
    <source>
        <dbReference type="Pfam" id="PF16874"/>
    </source>
</evidence>
<dbReference type="PROSITE" id="PS00512">
    <property type="entry name" value="ALPHA_GALACTOSIDASE"/>
    <property type="match status" value="1"/>
</dbReference>